<dbReference type="InterPro" id="IPR043473">
    <property type="entry name" value="S2_sf_CoV"/>
</dbReference>
<keyword evidence="1" id="KW-0812">Transmembrane</keyword>
<proteinExistence type="predicted"/>
<protein>
    <submittedName>
        <fullName evidence="2">Conserved protein</fullName>
    </submittedName>
</protein>
<gene>
    <name evidence="2" type="ORF">NAS2_0377</name>
</gene>
<name>A0A4P2VKM0_9ARCH</name>
<dbReference type="InterPro" id="IPR013783">
    <property type="entry name" value="Ig-like_fold"/>
</dbReference>
<keyword evidence="1" id="KW-1133">Transmembrane helix</keyword>
<dbReference type="Gene3D" id="1.20.5.300">
    <property type="match status" value="1"/>
</dbReference>
<accession>A0A4P2VKM0</accession>
<evidence type="ECO:0000313" key="2">
    <source>
        <dbReference type="EMBL" id="BBE41768.1"/>
    </source>
</evidence>
<dbReference type="AlphaFoldDB" id="A0A4P2VKM0"/>
<dbReference type="Proteomes" id="UP000509448">
    <property type="component" value="Chromosome"/>
</dbReference>
<dbReference type="SUPFAM" id="SSF111474">
    <property type="entry name" value="Coronavirus S2 glycoprotein"/>
    <property type="match status" value="1"/>
</dbReference>
<reference evidence="2 3" key="1">
    <citation type="journal article" date="2019" name="ISME J.">
        <title>Isolation and characterization of a thermophilic sulfur- and iron-reducing thaumarchaeote from a terrestrial acidic hot spring.</title>
        <authorList>
            <person name="Kato S."/>
            <person name="Itoh T."/>
            <person name="Yuki M."/>
            <person name="Nagamori M."/>
            <person name="Ohnishi M."/>
            <person name="Uematsu K."/>
            <person name="Suzuki K."/>
            <person name="Takashina T."/>
            <person name="Ohkuma M."/>
        </authorList>
    </citation>
    <scope>NUCLEOTIDE SEQUENCE [LARGE SCALE GENOMIC DNA]</scope>
    <source>
        <strain evidence="2 3">NAS-02</strain>
    </source>
</reference>
<feature type="transmembrane region" description="Helical" evidence="1">
    <location>
        <begin position="676"/>
        <end position="696"/>
    </location>
</feature>
<dbReference type="Gene3D" id="2.60.40.10">
    <property type="entry name" value="Immunoglobulins"/>
    <property type="match status" value="1"/>
</dbReference>
<dbReference type="KEGG" id="ccai:NAS2_0377"/>
<keyword evidence="3" id="KW-1185">Reference proteome</keyword>
<evidence type="ECO:0000256" key="1">
    <source>
        <dbReference type="SAM" id="Phobius"/>
    </source>
</evidence>
<dbReference type="EMBL" id="AP018732">
    <property type="protein sequence ID" value="BBE41768.1"/>
    <property type="molecule type" value="Genomic_DNA"/>
</dbReference>
<sequence>MTTVDKKALSSPGYFDVNLTAFESTITGGYVTLYTSTNQQASITSGDMIYVANIPFSEINATVHDDGSGPLSGFYNFTYNGMTFYLGNQSIVGPAPTIGGTYYIKAEISTLGTPVYVSAAQVRLMPNIIISPTSGGAGTPIAVTGLGFTPSTSSATNDANLTWTYLVTGASSYTTNFKLVPVNSTGGFTTTVSAPELKLETPAGSSVKDGTIYFNATDVSSGVVTPTYTFTEYPRVFDQIIEYNTAIAGWSPIVNVLKSPQLNYPAYNNSIPGFSTVPIYENQQMIIAGGNFTPDQTVTIYFGSQSLGTATTNATGFFNVTVTMPVVANGTYDVKVVDPLAYIYFNGTTRPEVVVTPSSVAPGQTVTVSGYAFAANNVANVTWVWGFPIHTAYVTSAANTTTNSLGEFSASYTIPTWAAGGTYVMNASTNYANPTAYALFEITPTMTLSQSTASLGTQITATAYGLGNGTASAVPIVISYGTSYKTTPVTLGHSIYKIGFAYDNVPVFGSNNTYESTSASVVLQAAGYPMVHYVQLYNASVTPFTLLASAPLSVTGTTNVGTTTLNQINSTVNQISSQVSSVSTTLTGMQTTLTGIQSSLTSLQTAVGNLGSALSSDYNSLSSSLGSVSSSLSSMSSTLSSVSSTVSTLGSSLSSMSSTLSSVQSEAAQISTVNSLVLATIVIAIIVLVLEIVVLIRRR</sequence>
<keyword evidence="1" id="KW-0472">Membrane</keyword>
<evidence type="ECO:0000313" key="3">
    <source>
        <dbReference type="Proteomes" id="UP000509448"/>
    </source>
</evidence>
<organism evidence="2 3">
    <name type="scientific">Conexivisphaera calida</name>
    <dbReference type="NCBI Taxonomy" id="1874277"/>
    <lineage>
        <taxon>Archaea</taxon>
        <taxon>Nitrososphaerota</taxon>
        <taxon>Conexivisphaeria</taxon>
        <taxon>Conexivisphaerales</taxon>
        <taxon>Conexivisphaeraceae</taxon>
        <taxon>Conexivisphaera</taxon>
    </lineage>
</organism>